<dbReference type="NCBIfam" id="TIGR00027">
    <property type="entry name" value="mthyl_TIGR00027"/>
    <property type="match status" value="1"/>
</dbReference>
<dbReference type="EC" id="2.1.1.-" evidence="6"/>
<dbReference type="Proteomes" id="UP000298159">
    <property type="component" value="Unassembled WGS sequence"/>
</dbReference>
<reference evidence="7 8" key="1">
    <citation type="submission" date="2019-04" db="EMBL/GenBank/DDBJ databases">
        <title>Streptomyces sp. nov. Bv016 isolated from bark of Buahinia variegata.</title>
        <authorList>
            <person name="Kanchanasin P."/>
            <person name="Tanasupawat S."/>
            <person name="Yuki M."/>
            <person name="Kudo T."/>
        </authorList>
    </citation>
    <scope>NUCLEOTIDE SEQUENCE [LARGE SCALE GENOMIC DNA]</scope>
    <source>
        <strain evidence="7 8">Bv016</strain>
    </source>
</reference>
<evidence type="ECO:0000313" key="7">
    <source>
        <dbReference type="EMBL" id="TGN75649.1"/>
    </source>
</evidence>
<dbReference type="GeneID" id="95449594"/>
<evidence type="ECO:0000256" key="6">
    <source>
        <dbReference type="RuleBase" id="RU362030"/>
    </source>
</evidence>
<dbReference type="Pfam" id="PF04072">
    <property type="entry name" value="LCM"/>
    <property type="match status" value="1"/>
</dbReference>
<dbReference type="InterPro" id="IPR029063">
    <property type="entry name" value="SAM-dependent_MTases_sf"/>
</dbReference>
<dbReference type="Gene3D" id="3.40.50.150">
    <property type="entry name" value="Vaccinia Virus protein VP39"/>
    <property type="match status" value="1"/>
</dbReference>
<proteinExistence type="inferred from homology"/>
<keyword evidence="4 7" id="KW-0808">Transferase</keyword>
<dbReference type="GO" id="GO:0008168">
    <property type="term" value="F:methyltransferase activity"/>
    <property type="evidence" value="ECO:0007669"/>
    <property type="project" value="UniProtKB-UniRule"/>
</dbReference>
<name>A0A4Z1D2A6_9ACTN</name>
<protein>
    <recommendedName>
        <fullName evidence="6">S-adenosyl-L-methionine-dependent methyltransferase</fullName>
        <ecNumber evidence="6">2.1.1.-</ecNumber>
    </recommendedName>
</protein>
<dbReference type="InterPro" id="IPR011610">
    <property type="entry name" value="SAM_mthyl_Trfase_ML2640-like"/>
</dbReference>
<keyword evidence="5 6" id="KW-0949">S-adenosyl-L-methionine</keyword>
<evidence type="ECO:0000256" key="3">
    <source>
        <dbReference type="ARBA" id="ARBA00022603"/>
    </source>
</evidence>
<evidence type="ECO:0000256" key="1">
    <source>
        <dbReference type="ARBA" id="ARBA00003907"/>
    </source>
</evidence>
<gene>
    <name evidence="7" type="ORF">E5083_18515</name>
</gene>
<keyword evidence="3 6" id="KW-0489">Methyltransferase</keyword>
<dbReference type="PANTHER" id="PTHR43619">
    <property type="entry name" value="S-ADENOSYL-L-METHIONINE-DEPENDENT METHYLTRANSFERASE YKTD-RELATED"/>
    <property type="match status" value="1"/>
</dbReference>
<accession>A0A4Z1D2A6</accession>
<dbReference type="InterPro" id="IPR007213">
    <property type="entry name" value="Ppm1/Ppm2/Tcmp"/>
</dbReference>
<dbReference type="SUPFAM" id="SSF53335">
    <property type="entry name" value="S-adenosyl-L-methionine-dependent methyltransferases"/>
    <property type="match status" value="1"/>
</dbReference>
<evidence type="ECO:0000256" key="4">
    <source>
        <dbReference type="ARBA" id="ARBA00022679"/>
    </source>
</evidence>
<dbReference type="GO" id="GO:0032259">
    <property type="term" value="P:methylation"/>
    <property type="evidence" value="ECO:0007669"/>
    <property type="project" value="UniProtKB-KW"/>
</dbReference>
<evidence type="ECO:0000313" key="8">
    <source>
        <dbReference type="Proteomes" id="UP000298159"/>
    </source>
</evidence>
<dbReference type="PANTHER" id="PTHR43619:SF2">
    <property type="entry name" value="S-ADENOSYL-L-METHIONINE-DEPENDENT METHYLTRANSFERASES SUPERFAMILY PROTEIN"/>
    <property type="match status" value="1"/>
</dbReference>
<comment type="caution">
    <text evidence="7">The sequence shown here is derived from an EMBL/GenBank/DDBJ whole genome shotgun (WGS) entry which is preliminary data.</text>
</comment>
<comment type="function">
    <text evidence="1 6">Exhibits S-adenosyl-L-methionine-dependent methyltransferase activity.</text>
</comment>
<evidence type="ECO:0000256" key="2">
    <source>
        <dbReference type="ARBA" id="ARBA00008138"/>
    </source>
</evidence>
<keyword evidence="8" id="KW-1185">Reference proteome</keyword>
<evidence type="ECO:0000256" key="5">
    <source>
        <dbReference type="ARBA" id="ARBA00022691"/>
    </source>
</evidence>
<comment type="similarity">
    <text evidence="2 6">Belongs to the UPF0677 family.</text>
</comment>
<organism evidence="7 8">
    <name type="scientific">Streptomyces bauhiniae</name>
    <dbReference type="NCBI Taxonomy" id="2340725"/>
    <lineage>
        <taxon>Bacteria</taxon>
        <taxon>Bacillati</taxon>
        <taxon>Actinomycetota</taxon>
        <taxon>Actinomycetes</taxon>
        <taxon>Kitasatosporales</taxon>
        <taxon>Streptomycetaceae</taxon>
        <taxon>Streptomyces</taxon>
    </lineage>
</organism>
<dbReference type="EMBL" id="SRRT01000005">
    <property type="protein sequence ID" value="TGN75649.1"/>
    <property type="molecule type" value="Genomic_DNA"/>
</dbReference>
<sequence>MHAVSYTAQWMAAARALESEREDALYVDPLARDLAEPKGFELIDRYVGGGLLPFISIRTRFLDDAIRDLLADGSIGQVVLIAAGMDTRAFRLDWPDDVDVYEVDHGPLITEKRRRLDALGAKPSVKRREVSADLTKEWLPDLEAAGFDRTRPTLWVAEALTFFLTEEQAGGLLRLLASASAPGSHLAFDILGRTLLRSPFSKPFLDRLAEDGTPWIFGTDEPEPFLQANGWEVESLKEPGQPGAGEGRWPYDVQPRGRRFANRLWLIRARLAGQ</sequence>
<dbReference type="RefSeq" id="WP_135786802.1">
    <property type="nucleotide sequence ID" value="NZ_SRRT01000005.1"/>
</dbReference>
<dbReference type="AlphaFoldDB" id="A0A4Z1D2A6"/>